<protein>
    <submittedName>
        <fullName evidence="1">Uncharacterized protein</fullName>
    </submittedName>
</protein>
<gene>
    <name evidence="1" type="ORF">PIB30_094598</name>
</gene>
<sequence length="157" mass="17723">MHVEHLRTTIHASQTNLGRSQRQGACYTSYITSKWRILVKLAFCNALGRFQRPTLPTSTILGHFIRGEAFPTPHTHPSSPIHVTSDVGTSKPFKFGVAVSFFTTSLMARKSRKRNAQDAPSASYVPDETAAEPTYDAIRFRSLAHQQHFFRYTKWGV</sequence>
<evidence type="ECO:0000313" key="2">
    <source>
        <dbReference type="Proteomes" id="UP001341840"/>
    </source>
</evidence>
<keyword evidence="2" id="KW-1185">Reference proteome</keyword>
<reference evidence="1 2" key="1">
    <citation type="journal article" date="2023" name="Plants (Basel)">
        <title>Bridging the Gap: Combining Genomics and Transcriptomics Approaches to Understand Stylosanthes scabra, an Orphan Legume from the Brazilian Caatinga.</title>
        <authorList>
            <person name="Ferreira-Neto J.R.C."/>
            <person name="da Silva M.D."/>
            <person name="Binneck E."/>
            <person name="de Melo N.F."/>
            <person name="da Silva R.H."/>
            <person name="de Melo A.L.T.M."/>
            <person name="Pandolfi V."/>
            <person name="Bustamante F.O."/>
            <person name="Brasileiro-Vidal A.C."/>
            <person name="Benko-Iseppon A.M."/>
        </authorList>
    </citation>
    <scope>NUCLEOTIDE SEQUENCE [LARGE SCALE GENOMIC DNA]</scope>
    <source>
        <tissue evidence="1">Leaves</tissue>
    </source>
</reference>
<evidence type="ECO:0000313" key="1">
    <source>
        <dbReference type="EMBL" id="MED6128118.1"/>
    </source>
</evidence>
<proteinExistence type="predicted"/>
<accession>A0ABU6RWG3</accession>
<dbReference type="EMBL" id="JASCZI010032309">
    <property type="protein sequence ID" value="MED6128118.1"/>
    <property type="molecule type" value="Genomic_DNA"/>
</dbReference>
<organism evidence="1 2">
    <name type="scientific">Stylosanthes scabra</name>
    <dbReference type="NCBI Taxonomy" id="79078"/>
    <lineage>
        <taxon>Eukaryota</taxon>
        <taxon>Viridiplantae</taxon>
        <taxon>Streptophyta</taxon>
        <taxon>Embryophyta</taxon>
        <taxon>Tracheophyta</taxon>
        <taxon>Spermatophyta</taxon>
        <taxon>Magnoliopsida</taxon>
        <taxon>eudicotyledons</taxon>
        <taxon>Gunneridae</taxon>
        <taxon>Pentapetalae</taxon>
        <taxon>rosids</taxon>
        <taxon>fabids</taxon>
        <taxon>Fabales</taxon>
        <taxon>Fabaceae</taxon>
        <taxon>Papilionoideae</taxon>
        <taxon>50 kb inversion clade</taxon>
        <taxon>dalbergioids sensu lato</taxon>
        <taxon>Dalbergieae</taxon>
        <taxon>Pterocarpus clade</taxon>
        <taxon>Stylosanthes</taxon>
    </lineage>
</organism>
<comment type="caution">
    <text evidence="1">The sequence shown here is derived from an EMBL/GenBank/DDBJ whole genome shotgun (WGS) entry which is preliminary data.</text>
</comment>
<name>A0ABU6RWG3_9FABA</name>
<dbReference type="Proteomes" id="UP001341840">
    <property type="component" value="Unassembled WGS sequence"/>
</dbReference>